<sequence length="144" mass="16099">MRTGVTLRRGRSASNYYDLVTLKLSRSVQREEVIVTLRLQPEHAQTRSGPPVESWKFGLVFLPVGDELEGRDSHVCQPAAHQLTFISHGLIKHKPLKTAAEHRSYRGHLPFQPRRDSLSCMCGKARGRGRQVGKFSGCLGGGFF</sequence>
<protein>
    <submittedName>
        <fullName evidence="1">Uncharacterized protein</fullName>
    </submittedName>
</protein>
<accession>A0ABV1A572</accession>
<evidence type="ECO:0000313" key="1">
    <source>
        <dbReference type="EMBL" id="MEQ2312950.1"/>
    </source>
</evidence>
<reference evidence="1 2" key="1">
    <citation type="submission" date="2021-06" db="EMBL/GenBank/DDBJ databases">
        <authorList>
            <person name="Palmer J.M."/>
        </authorList>
    </citation>
    <scope>NUCLEOTIDE SEQUENCE [LARGE SCALE GENOMIC DNA]</scope>
    <source>
        <strain evidence="1 2">AS_MEX2019</strain>
        <tissue evidence="1">Muscle</tissue>
    </source>
</reference>
<evidence type="ECO:0000313" key="2">
    <source>
        <dbReference type="Proteomes" id="UP001469553"/>
    </source>
</evidence>
<dbReference type="EMBL" id="JAHRIP010081108">
    <property type="protein sequence ID" value="MEQ2312950.1"/>
    <property type="molecule type" value="Genomic_DNA"/>
</dbReference>
<dbReference type="Proteomes" id="UP001469553">
    <property type="component" value="Unassembled WGS sequence"/>
</dbReference>
<comment type="caution">
    <text evidence="1">The sequence shown here is derived from an EMBL/GenBank/DDBJ whole genome shotgun (WGS) entry which is preliminary data.</text>
</comment>
<keyword evidence="2" id="KW-1185">Reference proteome</keyword>
<proteinExistence type="predicted"/>
<organism evidence="1 2">
    <name type="scientific">Ameca splendens</name>
    <dbReference type="NCBI Taxonomy" id="208324"/>
    <lineage>
        <taxon>Eukaryota</taxon>
        <taxon>Metazoa</taxon>
        <taxon>Chordata</taxon>
        <taxon>Craniata</taxon>
        <taxon>Vertebrata</taxon>
        <taxon>Euteleostomi</taxon>
        <taxon>Actinopterygii</taxon>
        <taxon>Neopterygii</taxon>
        <taxon>Teleostei</taxon>
        <taxon>Neoteleostei</taxon>
        <taxon>Acanthomorphata</taxon>
        <taxon>Ovalentaria</taxon>
        <taxon>Atherinomorphae</taxon>
        <taxon>Cyprinodontiformes</taxon>
        <taxon>Goodeidae</taxon>
        <taxon>Ameca</taxon>
    </lineage>
</organism>
<name>A0ABV1A572_9TELE</name>
<gene>
    <name evidence="1" type="ORF">AMECASPLE_036633</name>
</gene>